<evidence type="ECO:0000313" key="1">
    <source>
        <dbReference type="EMBL" id="KRY98089.1"/>
    </source>
</evidence>
<organism evidence="1 2">
    <name type="scientific">Trichinella zimbabwensis</name>
    <dbReference type="NCBI Taxonomy" id="268475"/>
    <lineage>
        <taxon>Eukaryota</taxon>
        <taxon>Metazoa</taxon>
        <taxon>Ecdysozoa</taxon>
        <taxon>Nematoda</taxon>
        <taxon>Enoplea</taxon>
        <taxon>Dorylaimia</taxon>
        <taxon>Trichinellida</taxon>
        <taxon>Trichinellidae</taxon>
        <taxon>Trichinella</taxon>
    </lineage>
</organism>
<gene>
    <name evidence="1" type="ORF">T11_2248</name>
</gene>
<dbReference type="EMBL" id="JYDP01001595">
    <property type="protein sequence ID" value="KRY98089.1"/>
    <property type="molecule type" value="Genomic_DNA"/>
</dbReference>
<reference evidence="1 2" key="1">
    <citation type="submission" date="2015-01" db="EMBL/GenBank/DDBJ databases">
        <title>Evolution of Trichinella species and genotypes.</title>
        <authorList>
            <person name="Korhonen P.K."/>
            <person name="Edoardo P."/>
            <person name="Giuseppe L.R."/>
            <person name="Gasser R.B."/>
        </authorList>
    </citation>
    <scope>NUCLEOTIDE SEQUENCE [LARGE SCALE GENOMIC DNA]</scope>
    <source>
        <strain evidence="1">ISS1029</strain>
    </source>
</reference>
<evidence type="ECO:0000313" key="2">
    <source>
        <dbReference type="Proteomes" id="UP000055024"/>
    </source>
</evidence>
<keyword evidence="2" id="KW-1185">Reference proteome</keyword>
<name>A0A0V1GIP7_9BILA</name>
<proteinExistence type="predicted"/>
<dbReference type="AlphaFoldDB" id="A0A0V1GIP7"/>
<dbReference type="Proteomes" id="UP000055024">
    <property type="component" value="Unassembled WGS sequence"/>
</dbReference>
<protein>
    <submittedName>
        <fullName evidence="1">Uncharacterized protein</fullName>
    </submittedName>
</protein>
<comment type="caution">
    <text evidence="1">The sequence shown here is derived from an EMBL/GenBank/DDBJ whole genome shotgun (WGS) entry which is preliminary data.</text>
</comment>
<sequence length="36" mass="4182">MNGIDKKKPENYNELRRSLHESGCVERLPIITDVII</sequence>
<accession>A0A0V1GIP7</accession>